<dbReference type="PANTHER" id="PTHR15462">
    <property type="entry name" value="SERINE PROTEASE"/>
    <property type="match status" value="1"/>
</dbReference>
<dbReference type="AlphaFoldDB" id="A0A8J7HQE7"/>
<reference evidence="5 6" key="1">
    <citation type="journal article" date="2021" name="Int. J. Syst. Evol. Microbiol.">
        <title>Amazonocrinis nigriterrae gen. nov., sp. nov., Atlanticothrix silvestris gen. nov., sp. nov. and Dendronalium phyllosphericum gen. nov., sp. nov., nostocacean cyanobacteria from Brazilian environments.</title>
        <authorList>
            <person name="Alvarenga D.O."/>
            <person name="Andreote A.P.D."/>
            <person name="Branco L.H.Z."/>
            <person name="Delbaje E."/>
            <person name="Cruz R.B."/>
            <person name="Varani A.M."/>
            <person name="Fiore M.F."/>
        </authorList>
    </citation>
    <scope>NUCLEOTIDE SEQUENCE [LARGE SCALE GENOMIC DNA]</scope>
    <source>
        <strain evidence="5 6">CENA67</strain>
    </source>
</reference>
<dbReference type="InterPro" id="IPR001254">
    <property type="entry name" value="Trypsin_dom"/>
</dbReference>
<dbReference type="PRINTS" id="PR00722">
    <property type="entry name" value="CHYMOTRYPSIN"/>
</dbReference>
<feature type="region of interest" description="Disordered" evidence="2">
    <location>
        <begin position="50"/>
        <end position="70"/>
    </location>
</feature>
<evidence type="ECO:0000313" key="5">
    <source>
        <dbReference type="EMBL" id="MBH8564043.1"/>
    </source>
</evidence>
<dbReference type="RefSeq" id="WP_198125899.1">
    <property type="nucleotide sequence ID" value="NZ_JAECZC010000033.1"/>
</dbReference>
<feature type="signal peptide" evidence="3">
    <location>
        <begin position="1"/>
        <end position="29"/>
    </location>
</feature>
<keyword evidence="6" id="KW-1185">Reference proteome</keyword>
<dbReference type="EMBL" id="JAECZC010000033">
    <property type="protein sequence ID" value="MBH8564043.1"/>
    <property type="molecule type" value="Genomic_DNA"/>
</dbReference>
<dbReference type="Gene3D" id="2.40.10.10">
    <property type="entry name" value="Trypsin-like serine proteases"/>
    <property type="match status" value="2"/>
</dbReference>
<name>A0A8J7HQE7_9NOST</name>
<keyword evidence="5" id="KW-0378">Hydrolase</keyword>
<dbReference type="PROSITE" id="PS50240">
    <property type="entry name" value="TRYPSIN_DOM"/>
    <property type="match status" value="1"/>
</dbReference>
<dbReference type="GO" id="GO:0004252">
    <property type="term" value="F:serine-type endopeptidase activity"/>
    <property type="evidence" value="ECO:0007669"/>
    <property type="project" value="InterPro"/>
</dbReference>
<keyword evidence="5" id="KW-0645">Protease</keyword>
<feature type="domain" description="Peptidase S1" evidence="4">
    <location>
        <begin position="73"/>
        <end position="311"/>
    </location>
</feature>
<dbReference type="InterPro" id="IPR043504">
    <property type="entry name" value="Peptidase_S1_PA_chymotrypsin"/>
</dbReference>
<evidence type="ECO:0000256" key="3">
    <source>
        <dbReference type="SAM" id="SignalP"/>
    </source>
</evidence>
<feature type="chain" id="PRO_5035223976" evidence="3">
    <location>
        <begin position="30"/>
        <end position="311"/>
    </location>
</feature>
<comment type="caution">
    <text evidence="5">The sequence shown here is derived from an EMBL/GenBank/DDBJ whole genome shotgun (WGS) entry which is preliminary data.</text>
</comment>
<feature type="compositionally biased region" description="Polar residues" evidence="2">
    <location>
        <begin position="59"/>
        <end position="68"/>
    </location>
</feature>
<proteinExistence type="predicted"/>
<dbReference type="Proteomes" id="UP000632766">
    <property type="component" value="Unassembled WGS sequence"/>
</dbReference>
<evidence type="ECO:0000313" key="6">
    <source>
        <dbReference type="Proteomes" id="UP000632766"/>
    </source>
</evidence>
<dbReference type="SUPFAM" id="SSF50494">
    <property type="entry name" value="Trypsin-like serine proteases"/>
    <property type="match status" value="1"/>
</dbReference>
<protein>
    <submittedName>
        <fullName evidence="5">Trypsin-like serine protease</fullName>
    </submittedName>
</protein>
<evidence type="ECO:0000256" key="1">
    <source>
        <dbReference type="ARBA" id="ARBA00022729"/>
    </source>
</evidence>
<dbReference type="InterPro" id="IPR001314">
    <property type="entry name" value="Peptidase_S1A"/>
</dbReference>
<sequence length="311" mass="33777">MMLKSKQFIFPCVGIISTAVLGIWASVSAQTQSQKALPSFTKVQNPTEFKLQGKGEPSVPNQSEQSPGGTRVIIGSKDDRIPMTSRNYPWSAVGKIEGIADDDSGYSCTGTLIAEDVVLTNAHCVVNPDTRKVSKAIAFLPNLVNGVVRDKNDIAYATRVYYGTDFKNRNLADFAQDWALLKLDKPIGRKYGYLGWKSLPASVLVGDSKKFALVGYSGDFPDPKKEGYEDLTAGKSNTAGVHIGCSIIRQKDNLLYHNCDTNSGASGGAIIGNFDGKYYIVALHSGANEVNGLLLNRAVEMSRLDEWLQQN</sequence>
<evidence type="ECO:0000259" key="4">
    <source>
        <dbReference type="PROSITE" id="PS50240"/>
    </source>
</evidence>
<evidence type="ECO:0000256" key="2">
    <source>
        <dbReference type="SAM" id="MobiDB-lite"/>
    </source>
</evidence>
<organism evidence="5 6">
    <name type="scientific">Amazonocrinis nigriterrae CENA67</name>
    <dbReference type="NCBI Taxonomy" id="2794033"/>
    <lineage>
        <taxon>Bacteria</taxon>
        <taxon>Bacillati</taxon>
        <taxon>Cyanobacteriota</taxon>
        <taxon>Cyanophyceae</taxon>
        <taxon>Nostocales</taxon>
        <taxon>Nostocaceae</taxon>
        <taxon>Amazonocrinis</taxon>
        <taxon>Amazonocrinis nigriterrae</taxon>
    </lineage>
</organism>
<dbReference type="PANTHER" id="PTHR15462:SF8">
    <property type="entry name" value="SERINE PROTEASE"/>
    <property type="match status" value="1"/>
</dbReference>
<dbReference type="InterPro" id="IPR009003">
    <property type="entry name" value="Peptidase_S1_PA"/>
</dbReference>
<keyword evidence="1 3" id="KW-0732">Signal</keyword>
<gene>
    <name evidence="5" type="ORF">I8748_17935</name>
</gene>
<accession>A0A8J7HQE7</accession>
<dbReference type="GO" id="GO:0006508">
    <property type="term" value="P:proteolysis"/>
    <property type="evidence" value="ECO:0007669"/>
    <property type="project" value="UniProtKB-KW"/>
</dbReference>
<dbReference type="InterPro" id="IPR050966">
    <property type="entry name" value="Glutamyl_endopeptidase"/>
</dbReference>
<dbReference type="Pfam" id="PF00089">
    <property type="entry name" value="Trypsin"/>
    <property type="match status" value="1"/>
</dbReference>